<dbReference type="Proteomes" id="UP001058271">
    <property type="component" value="Chromosome"/>
</dbReference>
<keyword evidence="2" id="KW-1185">Reference proteome</keyword>
<protein>
    <submittedName>
        <fullName evidence="1">Uncharacterized protein</fullName>
    </submittedName>
</protein>
<dbReference type="EMBL" id="CP073721">
    <property type="protein sequence ID" value="UWZ37793.1"/>
    <property type="molecule type" value="Genomic_DNA"/>
</dbReference>
<evidence type="ECO:0000313" key="1">
    <source>
        <dbReference type="EMBL" id="UWZ37793.1"/>
    </source>
</evidence>
<dbReference type="RefSeq" id="WP_260727156.1">
    <property type="nucleotide sequence ID" value="NZ_BAAABS010000033.1"/>
</dbReference>
<evidence type="ECO:0000313" key="2">
    <source>
        <dbReference type="Proteomes" id="UP001058271"/>
    </source>
</evidence>
<accession>A0ABY5Z6W5</accession>
<name>A0ABY5Z6W5_9ACTN</name>
<proteinExistence type="predicted"/>
<organism evidence="1 2">
    <name type="scientific">Dactylosporangium roseum</name>
    <dbReference type="NCBI Taxonomy" id="47989"/>
    <lineage>
        <taxon>Bacteria</taxon>
        <taxon>Bacillati</taxon>
        <taxon>Actinomycetota</taxon>
        <taxon>Actinomycetes</taxon>
        <taxon>Micromonosporales</taxon>
        <taxon>Micromonosporaceae</taxon>
        <taxon>Dactylosporangium</taxon>
    </lineage>
</organism>
<gene>
    <name evidence="1" type="ORF">Drose_05845</name>
</gene>
<sequence length="104" mass="10033">MTVWPPAGGAEVFGAGGFVVFGAGGFVVVRPAVGAPAVGAVTSLGDGEGLGLGDGLGDSDGLGDDRTAFFPVLSGLSGPQPANATTRAAAAMRRRGVMVGSSTR</sequence>
<reference evidence="1" key="1">
    <citation type="submission" date="2021-04" db="EMBL/GenBank/DDBJ databases">
        <title>Biosynthetic gene clusters of Dactylosporangioum roseum.</title>
        <authorList>
            <person name="Hartkoorn R.C."/>
            <person name="Beaudoing E."/>
            <person name="Hot D."/>
            <person name="Moureu S."/>
        </authorList>
    </citation>
    <scope>NUCLEOTIDE SEQUENCE</scope>
    <source>
        <strain evidence="1">NRRL B-16295</strain>
    </source>
</reference>